<dbReference type="EMBL" id="DVOH01000050">
    <property type="protein sequence ID" value="HIV00690.1"/>
    <property type="molecule type" value="Genomic_DNA"/>
</dbReference>
<comment type="caution">
    <text evidence="1">The sequence shown here is derived from an EMBL/GenBank/DDBJ whole genome shotgun (WGS) entry which is preliminary data.</text>
</comment>
<dbReference type="Proteomes" id="UP000886891">
    <property type="component" value="Unassembled WGS sequence"/>
</dbReference>
<evidence type="ECO:0000313" key="1">
    <source>
        <dbReference type="EMBL" id="HIV00690.1"/>
    </source>
</evidence>
<reference evidence="1" key="1">
    <citation type="submission" date="2020-10" db="EMBL/GenBank/DDBJ databases">
        <authorList>
            <person name="Gilroy R."/>
        </authorList>
    </citation>
    <scope>NUCLEOTIDE SEQUENCE</scope>
    <source>
        <strain evidence="1">23406</strain>
    </source>
</reference>
<accession>A0A9D1NCU3</accession>
<name>A0A9D1NCU3_9FIRM</name>
<dbReference type="AlphaFoldDB" id="A0A9D1NCU3"/>
<sequence length="70" mass="7898">MEANGKIPGAERIGGSGIMAIWCVGEQDLLLDLKMLIKQYYVATFTQQDNRLKLTFSNGQTFWITVSEEK</sequence>
<proteinExistence type="predicted"/>
<reference evidence="1" key="2">
    <citation type="journal article" date="2021" name="PeerJ">
        <title>Extensive microbial diversity within the chicken gut microbiome revealed by metagenomics and culture.</title>
        <authorList>
            <person name="Gilroy R."/>
            <person name="Ravi A."/>
            <person name="Getino M."/>
            <person name="Pursley I."/>
            <person name="Horton D.L."/>
            <person name="Alikhan N.F."/>
            <person name="Baker D."/>
            <person name="Gharbi K."/>
            <person name="Hall N."/>
            <person name="Watson M."/>
            <person name="Adriaenssens E.M."/>
            <person name="Foster-Nyarko E."/>
            <person name="Jarju S."/>
            <person name="Secka A."/>
            <person name="Antonio M."/>
            <person name="Oren A."/>
            <person name="Chaudhuri R.R."/>
            <person name="La Ragione R."/>
            <person name="Hildebrand F."/>
            <person name="Pallen M.J."/>
        </authorList>
    </citation>
    <scope>NUCLEOTIDE SEQUENCE</scope>
    <source>
        <strain evidence="1">23406</strain>
    </source>
</reference>
<gene>
    <name evidence="1" type="ORF">IAB14_06230</name>
</gene>
<organism evidence="1 2">
    <name type="scientific">Candidatus Stercoripulliclostridium merdipullorum</name>
    <dbReference type="NCBI Taxonomy" id="2840952"/>
    <lineage>
        <taxon>Bacteria</taxon>
        <taxon>Bacillati</taxon>
        <taxon>Bacillota</taxon>
        <taxon>Clostridia</taxon>
        <taxon>Eubacteriales</taxon>
        <taxon>Candidatus Stercoripulliclostridium</taxon>
    </lineage>
</organism>
<evidence type="ECO:0000313" key="2">
    <source>
        <dbReference type="Proteomes" id="UP000886891"/>
    </source>
</evidence>
<protein>
    <submittedName>
        <fullName evidence="1">Uncharacterized protein</fullName>
    </submittedName>
</protein>